<keyword evidence="15" id="KW-0812">Transmembrane</keyword>
<evidence type="ECO:0000256" key="9">
    <source>
        <dbReference type="ARBA" id="ARBA00023157"/>
    </source>
</evidence>
<keyword evidence="4" id="KW-0732">Signal</keyword>
<keyword evidence="11" id="KW-0325">Glycoprotein</keyword>
<evidence type="ECO:0000256" key="13">
    <source>
        <dbReference type="ARBA" id="ARBA00048679"/>
    </source>
</evidence>
<sequence>MGGLLLLLHQVKVLSYLLFLLFICHDTAMGTLTFKPIKANCSSTKYTENSTFSTNLNSLLSTLKAMSSFSISTNQTFGQAPNSVFGLFFCTGDLSEDNCQPCIQTAIKDITESSCPSSKQAIIWYDYCELRYSDTNFFGLPDTSGFNMTNPFENTSSSRPVEVVAQLVKEAPLENPIMFKSLALRSESLDALAQCSSDLTRQGCSDCLTTIFTNIKACCIGAKGWRYLAPSCWIRYEATPFLQNVNGVNTTITQSYCSSNEFPASNGLNATTQIESLLSSLTEQAPALNGFYNSSVGKGVNKVYGLALCRGDLQNKKDDCQSCLKNASKSIVVECLNNEQAIEWYEKCLVRYSNQSFVGVVDTDFGRTLCGPEQISQADYNATLTLAMALINDAPNSPLFFRAGAHLSNSYVLVQCTRDLSKDGCRQCLQNGMSSVSGQCNQTNGWRYLSGSCTLRYEVNPFFNVSFISIPSPDSPQEKDGASKKRSSGVIIAAIVAPILGVILLASILYLWWKLSHKNDNKGEHIHELRPLTTQELPYMNLATILAATSNFAVENKLGEGGFGPVYKGVLNNGTEIAVKRLSTKSKQGAIEFENEVKLIAKLQHRNLVRMLGWCAEREEKLLIYEYLPNKSLDALLFDSEKRVQLDWNTRLQIIRGIARGLLYLHEDSLLKVIHRDLKASNVLLDNKMTPKISDFGMARIFRGDESEANTNRVVGTYGYMAPEFAMGGLFSEKSDVYSYGVLLLEIVTGQRNGRAHFEEHGKTLIRNMWHLWVEGRAQELLDPLFGDSCPINEAKKCMKIGLLCVQENSEERPIMSTVVHMLRSSDETLFPEPSQPPSFMGQRTFVPNESSSSIRSDATSVHSVNHVTNSDVQAR</sequence>
<keyword evidence="15" id="KW-0472">Membrane</keyword>
<dbReference type="FunFam" id="1.10.510.10:FF:000467">
    <property type="entry name" value="Liguleless narrow1"/>
    <property type="match status" value="1"/>
</dbReference>
<feature type="region of interest" description="Disordered" evidence="14">
    <location>
        <begin position="829"/>
        <end position="876"/>
    </location>
</feature>
<keyword evidence="2" id="KW-0723">Serine/threonine-protein kinase</keyword>
<evidence type="ECO:0000256" key="2">
    <source>
        <dbReference type="ARBA" id="ARBA00022527"/>
    </source>
</evidence>
<dbReference type="PROSITE" id="PS51473">
    <property type="entry name" value="GNK2"/>
    <property type="match status" value="4"/>
</dbReference>
<dbReference type="SUPFAM" id="SSF56112">
    <property type="entry name" value="Protein kinase-like (PK-like)"/>
    <property type="match status" value="1"/>
</dbReference>
<dbReference type="Gene3D" id="1.10.510.10">
    <property type="entry name" value="Transferase(Phosphotransferase) domain 1"/>
    <property type="match status" value="1"/>
</dbReference>
<dbReference type="GeneID" id="120258945"/>
<proteinExistence type="predicted"/>
<evidence type="ECO:0000256" key="7">
    <source>
        <dbReference type="ARBA" id="ARBA00022777"/>
    </source>
</evidence>
<dbReference type="CDD" id="cd23509">
    <property type="entry name" value="Gnk2-like"/>
    <property type="match status" value="4"/>
</dbReference>
<keyword evidence="3" id="KW-0808">Transferase</keyword>
<dbReference type="PROSITE" id="PS50011">
    <property type="entry name" value="PROTEIN_KINASE_DOM"/>
    <property type="match status" value="1"/>
</dbReference>
<feature type="compositionally biased region" description="Polar residues" evidence="14">
    <location>
        <begin position="846"/>
        <end position="876"/>
    </location>
</feature>
<dbReference type="Gene3D" id="3.30.430.20">
    <property type="entry name" value="Gnk2 domain, C-X8-C-X2-C motif"/>
    <property type="match status" value="4"/>
</dbReference>
<dbReference type="SMART" id="SM00220">
    <property type="entry name" value="S_TKc"/>
    <property type="match status" value="1"/>
</dbReference>
<dbReference type="InterPro" id="IPR008271">
    <property type="entry name" value="Ser/Thr_kinase_AS"/>
</dbReference>
<dbReference type="RefSeq" id="XP_039122363.1">
    <property type="nucleotide sequence ID" value="XM_039266429.1"/>
</dbReference>
<feature type="domain" description="Gnk2-homologous" evidence="17">
    <location>
        <begin position="34"/>
        <end position="137"/>
    </location>
</feature>
<feature type="domain" description="Protein kinase" evidence="16">
    <location>
        <begin position="552"/>
        <end position="830"/>
    </location>
</feature>
<dbReference type="InterPro" id="IPR001245">
    <property type="entry name" value="Ser-Thr/Tyr_kinase_cat_dom"/>
</dbReference>
<dbReference type="GO" id="GO:0004674">
    <property type="term" value="F:protein serine/threonine kinase activity"/>
    <property type="evidence" value="ECO:0007669"/>
    <property type="project" value="UniProtKB-KW"/>
</dbReference>
<keyword evidence="7" id="KW-0418">Kinase</keyword>
<dbReference type="EC" id="2.7.11.1" evidence="1"/>
<dbReference type="InterPro" id="IPR052059">
    <property type="entry name" value="CR_Ser/Thr_kinase"/>
</dbReference>
<protein>
    <recommendedName>
        <fullName evidence="1">non-specific serine/threonine protein kinase</fullName>
        <ecNumber evidence="1">2.7.11.1</ecNumber>
    </recommendedName>
</protein>
<evidence type="ECO:0000313" key="18">
    <source>
        <dbReference type="Proteomes" id="UP001515500"/>
    </source>
</evidence>
<evidence type="ECO:0000256" key="12">
    <source>
        <dbReference type="ARBA" id="ARBA00047899"/>
    </source>
</evidence>
<accession>A0AB40B520</accession>
<dbReference type="Pfam" id="PF01657">
    <property type="entry name" value="Stress-antifung"/>
    <property type="match status" value="4"/>
</dbReference>
<keyword evidence="5" id="KW-0677">Repeat</keyword>
<evidence type="ECO:0000256" key="8">
    <source>
        <dbReference type="ARBA" id="ARBA00022840"/>
    </source>
</evidence>
<evidence type="ECO:0000256" key="1">
    <source>
        <dbReference type="ARBA" id="ARBA00012513"/>
    </source>
</evidence>
<dbReference type="PANTHER" id="PTHR47973">
    <property type="entry name" value="CYSTEINE-RICH RECEPTOR-LIKE PROTEIN KINASE 3"/>
    <property type="match status" value="1"/>
</dbReference>
<evidence type="ECO:0000256" key="10">
    <source>
        <dbReference type="ARBA" id="ARBA00023170"/>
    </source>
</evidence>
<evidence type="ECO:0000259" key="17">
    <source>
        <dbReference type="PROSITE" id="PS51473"/>
    </source>
</evidence>
<reference evidence="19" key="1">
    <citation type="submission" date="2025-08" db="UniProtKB">
        <authorList>
            <consortium name="RefSeq"/>
        </authorList>
    </citation>
    <scope>IDENTIFICATION</scope>
</reference>
<evidence type="ECO:0000256" key="6">
    <source>
        <dbReference type="ARBA" id="ARBA00022741"/>
    </source>
</evidence>
<dbReference type="InterPro" id="IPR011009">
    <property type="entry name" value="Kinase-like_dom_sf"/>
</dbReference>
<keyword evidence="8" id="KW-0067">ATP-binding</keyword>
<evidence type="ECO:0000256" key="15">
    <source>
        <dbReference type="SAM" id="Phobius"/>
    </source>
</evidence>
<feature type="domain" description="Gnk2-homologous" evidence="17">
    <location>
        <begin position="252"/>
        <end position="357"/>
    </location>
</feature>
<dbReference type="Proteomes" id="UP001515500">
    <property type="component" value="Chromosome 4"/>
</dbReference>
<dbReference type="PROSITE" id="PS00108">
    <property type="entry name" value="PROTEIN_KINASE_ST"/>
    <property type="match status" value="1"/>
</dbReference>
<evidence type="ECO:0000256" key="4">
    <source>
        <dbReference type="ARBA" id="ARBA00022729"/>
    </source>
</evidence>
<dbReference type="CDD" id="cd14066">
    <property type="entry name" value="STKc_IRAK"/>
    <property type="match status" value="1"/>
</dbReference>
<evidence type="ECO:0000256" key="11">
    <source>
        <dbReference type="ARBA" id="ARBA00023180"/>
    </source>
</evidence>
<keyword evidence="10" id="KW-0675">Receptor</keyword>
<feature type="domain" description="Gnk2-homologous" evidence="17">
    <location>
        <begin position="361"/>
        <end position="462"/>
    </location>
</feature>
<comment type="catalytic activity">
    <reaction evidence="12">
        <text>L-threonyl-[protein] + ATP = O-phospho-L-threonyl-[protein] + ADP + H(+)</text>
        <dbReference type="Rhea" id="RHEA:46608"/>
        <dbReference type="Rhea" id="RHEA-COMP:11060"/>
        <dbReference type="Rhea" id="RHEA-COMP:11605"/>
        <dbReference type="ChEBI" id="CHEBI:15378"/>
        <dbReference type="ChEBI" id="CHEBI:30013"/>
        <dbReference type="ChEBI" id="CHEBI:30616"/>
        <dbReference type="ChEBI" id="CHEBI:61977"/>
        <dbReference type="ChEBI" id="CHEBI:456216"/>
        <dbReference type="EC" id="2.7.11.1"/>
    </reaction>
</comment>
<evidence type="ECO:0000256" key="5">
    <source>
        <dbReference type="ARBA" id="ARBA00022737"/>
    </source>
</evidence>
<dbReference type="Pfam" id="PF07714">
    <property type="entry name" value="PK_Tyr_Ser-Thr"/>
    <property type="match status" value="1"/>
</dbReference>
<keyword evidence="6" id="KW-0547">Nucleotide-binding</keyword>
<dbReference type="FunFam" id="3.30.200.20:FF:000195">
    <property type="entry name" value="G-type lectin S-receptor-like serine/threonine-protein kinase"/>
    <property type="match status" value="1"/>
</dbReference>
<dbReference type="InterPro" id="IPR038408">
    <property type="entry name" value="GNK2_sf"/>
</dbReference>
<gene>
    <name evidence="19" type="primary">LOC120258945</name>
</gene>
<dbReference type="AlphaFoldDB" id="A0AB40B520"/>
<feature type="domain" description="Gnk2-homologous" evidence="17">
    <location>
        <begin position="139"/>
        <end position="241"/>
    </location>
</feature>
<comment type="catalytic activity">
    <reaction evidence="13">
        <text>L-seryl-[protein] + ATP = O-phospho-L-seryl-[protein] + ADP + H(+)</text>
        <dbReference type="Rhea" id="RHEA:17989"/>
        <dbReference type="Rhea" id="RHEA-COMP:9863"/>
        <dbReference type="Rhea" id="RHEA-COMP:11604"/>
        <dbReference type="ChEBI" id="CHEBI:15378"/>
        <dbReference type="ChEBI" id="CHEBI:29999"/>
        <dbReference type="ChEBI" id="CHEBI:30616"/>
        <dbReference type="ChEBI" id="CHEBI:83421"/>
        <dbReference type="ChEBI" id="CHEBI:456216"/>
        <dbReference type="EC" id="2.7.11.1"/>
    </reaction>
</comment>
<dbReference type="GO" id="GO:0005524">
    <property type="term" value="F:ATP binding"/>
    <property type="evidence" value="ECO:0007669"/>
    <property type="project" value="UniProtKB-KW"/>
</dbReference>
<dbReference type="InterPro" id="IPR002902">
    <property type="entry name" value="GNK2"/>
</dbReference>
<keyword evidence="18" id="KW-1185">Reference proteome</keyword>
<evidence type="ECO:0000259" key="16">
    <source>
        <dbReference type="PROSITE" id="PS50011"/>
    </source>
</evidence>
<name>A0AB40B520_DIOCR</name>
<keyword evidence="15" id="KW-1133">Transmembrane helix</keyword>
<feature type="transmembrane region" description="Helical" evidence="15">
    <location>
        <begin position="489"/>
        <end position="513"/>
    </location>
</feature>
<dbReference type="InterPro" id="IPR000719">
    <property type="entry name" value="Prot_kinase_dom"/>
</dbReference>
<dbReference type="Gene3D" id="3.30.200.20">
    <property type="entry name" value="Phosphorylase Kinase, domain 1"/>
    <property type="match status" value="1"/>
</dbReference>
<evidence type="ECO:0000313" key="19">
    <source>
        <dbReference type="RefSeq" id="XP_039122363.1"/>
    </source>
</evidence>
<keyword evidence="9" id="KW-1015">Disulfide bond</keyword>
<evidence type="ECO:0000256" key="3">
    <source>
        <dbReference type="ARBA" id="ARBA00022679"/>
    </source>
</evidence>
<organism evidence="18 19">
    <name type="scientific">Dioscorea cayennensis subsp. rotundata</name>
    <name type="common">White Guinea yam</name>
    <name type="synonym">Dioscorea rotundata</name>
    <dbReference type="NCBI Taxonomy" id="55577"/>
    <lineage>
        <taxon>Eukaryota</taxon>
        <taxon>Viridiplantae</taxon>
        <taxon>Streptophyta</taxon>
        <taxon>Embryophyta</taxon>
        <taxon>Tracheophyta</taxon>
        <taxon>Spermatophyta</taxon>
        <taxon>Magnoliopsida</taxon>
        <taxon>Liliopsida</taxon>
        <taxon>Dioscoreales</taxon>
        <taxon>Dioscoreaceae</taxon>
        <taxon>Dioscorea</taxon>
    </lineage>
</organism>
<evidence type="ECO:0000256" key="14">
    <source>
        <dbReference type="SAM" id="MobiDB-lite"/>
    </source>
</evidence>